<evidence type="ECO:0000256" key="3">
    <source>
        <dbReference type="ARBA" id="ARBA00023018"/>
    </source>
</evidence>
<organism evidence="9 10">
    <name type="scientific">Notothenia coriiceps</name>
    <name type="common">black rockcod</name>
    <dbReference type="NCBI Taxonomy" id="8208"/>
    <lineage>
        <taxon>Eukaryota</taxon>
        <taxon>Metazoa</taxon>
        <taxon>Chordata</taxon>
        <taxon>Craniata</taxon>
        <taxon>Vertebrata</taxon>
        <taxon>Euteleostomi</taxon>
        <taxon>Actinopterygii</taxon>
        <taxon>Neopterygii</taxon>
        <taxon>Teleostei</taxon>
        <taxon>Neoteleostei</taxon>
        <taxon>Acanthomorphata</taxon>
        <taxon>Eupercaria</taxon>
        <taxon>Perciformes</taxon>
        <taxon>Notothenioidei</taxon>
        <taxon>Nototheniidae</taxon>
        <taxon>Notothenia</taxon>
    </lineage>
</organism>
<dbReference type="Pfam" id="PF06292">
    <property type="entry name" value="MUN"/>
    <property type="match status" value="1"/>
</dbReference>
<dbReference type="PANTHER" id="PTHR12166">
    <property type="entry name" value="CALCIUM-DEPENDENT SECRETION ACTIVATOR"/>
    <property type="match status" value="1"/>
</dbReference>
<dbReference type="GO" id="GO:0098793">
    <property type="term" value="C:presynapse"/>
    <property type="evidence" value="ECO:0007669"/>
    <property type="project" value="GOC"/>
</dbReference>
<evidence type="ECO:0000259" key="8">
    <source>
        <dbReference type="PROSITE" id="PS51258"/>
    </source>
</evidence>
<accession>A0A6I9P016</accession>
<feature type="domain" description="MHD1" evidence="8">
    <location>
        <begin position="14"/>
        <end position="199"/>
    </location>
</feature>
<keyword evidence="9" id="KW-1185">Reference proteome</keyword>
<dbReference type="PROSITE" id="PS51258">
    <property type="entry name" value="MHD1"/>
    <property type="match status" value="1"/>
</dbReference>
<keyword evidence="4" id="KW-0446">Lipid-binding</keyword>
<keyword evidence="3" id="KW-0770">Synapse</keyword>
<dbReference type="GO" id="GO:0016079">
    <property type="term" value="P:synaptic vesicle exocytosis"/>
    <property type="evidence" value="ECO:0007669"/>
    <property type="project" value="InterPro"/>
</dbReference>
<dbReference type="InterPro" id="IPR014770">
    <property type="entry name" value="Munc13_1"/>
</dbReference>
<evidence type="ECO:0000256" key="6">
    <source>
        <dbReference type="ARBA" id="ARBA00034103"/>
    </source>
</evidence>
<dbReference type="OrthoDB" id="10063282at2759"/>
<dbReference type="PANTHER" id="PTHR12166:SF6">
    <property type="entry name" value="CALCIUM-DEPENDENT SECRETION ACTIVATOR 1"/>
    <property type="match status" value="1"/>
</dbReference>
<dbReference type="InterPro" id="IPR033227">
    <property type="entry name" value="CAPS"/>
</dbReference>
<keyword evidence="5" id="KW-0472">Membrane</keyword>
<protein>
    <submittedName>
        <fullName evidence="10">Calcium-dependent secretion activator 1-like isoform X1</fullName>
    </submittedName>
</protein>
<evidence type="ECO:0000256" key="5">
    <source>
        <dbReference type="ARBA" id="ARBA00023136"/>
    </source>
</evidence>
<dbReference type="GeneID" id="104955203"/>
<dbReference type="GO" id="GO:1990504">
    <property type="term" value="P:dense core granule exocytosis"/>
    <property type="evidence" value="ECO:0007669"/>
    <property type="project" value="InterPro"/>
</dbReference>
<sequence>MVEHAENFLALYAIEMDAALEIQSPESWDSFPLFQLLNDFLRNDYHLCNGKFHKHLQDLYAPLVVRYVDLMESSIAQSIHKGFDRESWEPVKSLTSNLPNVNLPNVNLQIPKVPNLPVPVAGLSVNLPQMPSFSTPSWMAAIYDSDNGSGTSEDLFWKLDALQTFIRDLHWPEDEFAKHLESRIQLMSSNMIENCVKRTKMAFESKLTKSSKSTDFRISPTLCTMFNVMVDAKDQSAKLCAMEMGQEKQYHTTIDELIEESVKDMILFLVAKFVAILEGVLAKISRYDEGTLFSSFLSFTVKAASKYVDVPKPGMDVADGYVTFVRHSQDMLRDKVNEEVYIERLFDQWYTATMNLLGTWLTERMEQQLHVYQLKILIRITKKKYRDFRLQGVLDSTLNSKMYDTVRNRLTLEEATASVREGGMQGISMKDSDEEDEDDD</sequence>
<evidence type="ECO:0000256" key="4">
    <source>
        <dbReference type="ARBA" id="ARBA00023121"/>
    </source>
</evidence>
<dbReference type="GO" id="GO:0012505">
    <property type="term" value="C:endomembrane system"/>
    <property type="evidence" value="ECO:0007669"/>
    <property type="project" value="UniProtKB-SubCell"/>
</dbReference>
<dbReference type="AlphaFoldDB" id="A0A6I9P016"/>
<dbReference type="RefSeq" id="XP_010780755.1">
    <property type="nucleotide sequence ID" value="XM_010782453.1"/>
</dbReference>
<feature type="region of interest" description="Disordered" evidence="7">
    <location>
        <begin position="421"/>
        <end position="440"/>
    </location>
</feature>
<comment type="subcellular location">
    <subcellularLocation>
        <location evidence="1">Endomembrane system</location>
    </subcellularLocation>
    <subcellularLocation>
        <location evidence="6">Synapse</location>
    </subcellularLocation>
</comment>
<evidence type="ECO:0000256" key="1">
    <source>
        <dbReference type="ARBA" id="ARBA00004308"/>
    </source>
</evidence>
<name>A0A6I9P016_9TELE</name>
<dbReference type="GO" id="GO:0045921">
    <property type="term" value="P:positive regulation of exocytosis"/>
    <property type="evidence" value="ECO:0007669"/>
    <property type="project" value="TreeGrafter"/>
</dbReference>
<evidence type="ECO:0000256" key="7">
    <source>
        <dbReference type="SAM" id="MobiDB-lite"/>
    </source>
</evidence>
<gene>
    <name evidence="10" type="primary">LOC104955203</name>
</gene>
<keyword evidence="2" id="KW-0813">Transport</keyword>
<reference evidence="10" key="1">
    <citation type="submission" date="2025-08" db="UniProtKB">
        <authorList>
            <consortium name="RefSeq"/>
        </authorList>
    </citation>
    <scope>IDENTIFICATION</scope>
    <source>
        <tissue evidence="10">Muscle</tissue>
    </source>
</reference>
<dbReference type="GO" id="GO:0098978">
    <property type="term" value="C:glutamatergic synapse"/>
    <property type="evidence" value="ECO:0007669"/>
    <property type="project" value="TreeGrafter"/>
</dbReference>
<evidence type="ECO:0000256" key="2">
    <source>
        <dbReference type="ARBA" id="ARBA00022448"/>
    </source>
</evidence>
<evidence type="ECO:0000313" key="9">
    <source>
        <dbReference type="Proteomes" id="UP000504611"/>
    </source>
</evidence>
<dbReference type="Proteomes" id="UP000504611">
    <property type="component" value="Unplaced"/>
</dbReference>
<dbReference type="KEGG" id="ncc:104955203"/>
<evidence type="ECO:0000313" key="10">
    <source>
        <dbReference type="RefSeq" id="XP_010780755.1"/>
    </source>
</evidence>
<dbReference type="GO" id="GO:0008289">
    <property type="term" value="F:lipid binding"/>
    <property type="evidence" value="ECO:0007669"/>
    <property type="project" value="UniProtKB-KW"/>
</dbReference>
<dbReference type="InterPro" id="IPR010439">
    <property type="entry name" value="MUN_dom"/>
</dbReference>
<proteinExistence type="predicted"/>